<keyword evidence="2" id="KW-1185">Reference proteome</keyword>
<dbReference type="Proteomes" id="UP000789595">
    <property type="component" value="Unassembled WGS sequence"/>
</dbReference>
<protein>
    <submittedName>
        <fullName evidence="1">Uncharacterized protein</fullName>
    </submittedName>
</protein>
<evidence type="ECO:0000313" key="2">
    <source>
        <dbReference type="Proteomes" id="UP000789595"/>
    </source>
</evidence>
<accession>A0A8J2S2V5</accession>
<name>A0A8J2S2V5_9STRA</name>
<dbReference type="OrthoDB" id="188715at2759"/>
<sequence>MLKLCCALGAVGAAAYTAPLARHRRLALRTPSARRATNEWTGSDVDPWNPISEDRVFEVCYLDEAGEHIEECVCESEAELIEKGLVPPRRGKDNSDLLFAVPNSGADGETLFSLADYETCLADDVCEVSDEIVDKAYGPDVLEKIKAARGEEETASIPSAKAARFHVHFGAGRLGLGLVVPAIAASGVPFAVVQRPKPRWEQLFANSEEIDVSVNGEVKMKGAQVLAAHERPPETVPATSLVFGASSEDLASLLSRATSFSCSLGAAMRRVMTSTLSALPEVVSETDVAIETRKEQLRSRKLRKRRQFDPSYESATDRVYSGDLSPEKDPRPVLYCAENDHESVARLKRELRTRVRVVDCMVDRVCTGRRIGPQGVEIDAEPWPGSIVVLEPGFDPRYVPFAPSVATLPESLRHADYLSERKFSLVNGMHTVVAFLTLDYMYNPVDPGGREYVLIKYSKMRRAEQRKVEAWRTARIARLIEQFGIESIMRWEGADNVVEVWNSLLAFGDEVLTERFSAVDDLVSRVLGGGVANRYETRLKPTVKWLTNRQPDALSAFFLHAARWDRAQAAKTETTSLEAPIQSAAEAEAFVRDTCSELLKRGKRFCNKELEITHKQLIREQRQFGGKKFAPLVVDAIAEDKARAVAILQERRLKREEREREMRVLYESSTMV</sequence>
<evidence type="ECO:0000313" key="1">
    <source>
        <dbReference type="EMBL" id="CAH0363768.1"/>
    </source>
</evidence>
<organism evidence="1 2">
    <name type="scientific">Pelagomonas calceolata</name>
    <dbReference type="NCBI Taxonomy" id="35677"/>
    <lineage>
        <taxon>Eukaryota</taxon>
        <taxon>Sar</taxon>
        <taxon>Stramenopiles</taxon>
        <taxon>Ochrophyta</taxon>
        <taxon>Pelagophyceae</taxon>
        <taxon>Pelagomonadales</taxon>
        <taxon>Pelagomonadaceae</taxon>
        <taxon>Pelagomonas</taxon>
    </lineage>
</organism>
<dbReference type="EMBL" id="CAKKNE010000001">
    <property type="protein sequence ID" value="CAH0363768.1"/>
    <property type="molecule type" value="Genomic_DNA"/>
</dbReference>
<proteinExistence type="predicted"/>
<gene>
    <name evidence="1" type="ORF">PECAL_1P01020</name>
</gene>
<reference evidence="1" key="1">
    <citation type="submission" date="2021-11" db="EMBL/GenBank/DDBJ databases">
        <authorList>
            <consortium name="Genoscope - CEA"/>
            <person name="William W."/>
        </authorList>
    </citation>
    <scope>NUCLEOTIDE SEQUENCE</scope>
</reference>
<comment type="caution">
    <text evidence="1">The sequence shown here is derived from an EMBL/GenBank/DDBJ whole genome shotgun (WGS) entry which is preliminary data.</text>
</comment>
<dbReference type="AlphaFoldDB" id="A0A8J2S2V5"/>